<evidence type="ECO:0000313" key="3">
    <source>
        <dbReference type="EMBL" id="WCO65510.1"/>
    </source>
</evidence>
<dbReference type="KEGG" id="ima:PO878_13485"/>
<feature type="transmembrane region" description="Helical" evidence="1">
    <location>
        <begin position="246"/>
        <end position="276"/>
    </location>
</feature>
<evidence type="ECO:0000313" key="4">
    <source>
        <dbReference type="Proteomes" id="UP001216390"/>
    </source>
</evidence>
<dbReference type="InterPro" id="IPR027417">
    <property type="entry name" value="P-loop_NTPase"/>
</dbReference>
<dbReference type="SUPFAM" id="SSF52540">
    <property type="entry name" value="P-loop containing nucleoside triphosphate hydrolases"/>
    <property type="match status" value="1"/>
</dbReference>
<dbReference type="Proteomes" id="UP001216390">
    <property type="component" value="Chromosome"/>
</dbReference>
<keyword evidence="4" id="KW-1185">Reference proteome</keyword>
<evidence type="ECO:0000259" key="2">
    <source>
        <dbReference type="PROSITE" id="PS50052"/>
    </source>
</evidence>
<dbReference type="EMBL" id="CP116942">
    <property type="protein sequence ID" value="WCO65510.1"/>
    <property type="molecule type" value="Genomic_DNA"/>
</dbReference>
<accession>A0AAE9Y364</accession>
<name>A0AAE9Y364_9ACTN</name>
<dbReference type="AlphaFoldDB" id="A0AAE9Y364"/>
<keyword evidence="1" id="KW-0812">Transmembrane</keyword>
<dbReference type="InterPro" id="IPR008144">
    <property type="entry name" value="Guanylate_kin-like_dom"/>
</dbReference>
<keyword evidence="1" id="KW-0472">Membrane</keyword>
<evidence type="ECO:0000256" key="1">
    <source>
        <dbReference type="SAM" id="Phobius"/>
    </source>
</evidence>
<dbReference type="PROSITE" id="PS50052">
    <property type="entry name" value="GUANYLATE_KINASE_2"/>
    <property type="match status" value="1"/>
</dbReference>
<keyword evidence="1" id="KW-1133">Transmembrane helix</keyword>
<feature type="domain" description="Guanylate kinase-like" evidence="2">
    <location>
        <begin position="14"/>
        <end position="93"/>
    </location>
</feature>
<organism evidence="3 4">
    <name type="scientific">Iamia majanohamensis</name>
    <dbReference type="NCBI Taxonomy" id="467976"/>
    <lineage>
        <taxon>Bacteria</taxon>
        <taxon>Bacillati</taxon>
        <taxon>Actinomycetota</taxon>
        <taxon>Acidimicrobiia</taxon>
        <taxon>Acidimicrobiales</taxon>
        <taxon>Iamiaceae</taxon>
        <taxon>Iamia</taxon>
    </lineage>
</organism>
<dbReference type="RefSeq" id="WP_272735035.1">
    <property type="nucleotide sequence ID" value="NZ_CP116942.1"/>
</dbReference>
<dbReference type="Gene3D" id="3.40.50.300">
    <property type="entry name" value="P-loop containing nucleotide triphosphate hydrolases"/>
    <property type="match status" value="1"/>
</dbReference>
<proteinExistence type="predicted"/>
<reference evidence="3" key="1">
    <citation type="submission" date="2023-01" db="EMBL/GenBank/DDBJ databases">
        <title>The diversity of Class Acidimicrobiia in South China Sea sediment environments and the proposal of Iamia marina sp. nov., a novel species of the genus Iamia.</title>
        <authorList>
            <person name="He Y."/>
            <person name="Tian X."/>
        </authorList>
    </citation>
    <scope>NUCLEOTIDE SEQUENCE</scope>
    <source>
        <strain evidence="3">DSM 19957</strain>
    </source>
</reference>
<sequence length="283" mass="29945">MPAAPRTDTSPPEARPLLVIGPSGAGKSAVVRELHRRGIVAVHPTWTTRPRRPDELEGSLEHRFVAEAAFDALERSGAFEATVSLFGLPFRYGLPALRPVGDGRVDVVMVRAPLVDQVRRCLPGAVVYQVEAPEGWLDAVLARRGVPAHEVAARAENNRAEVALGREVADRCFNNEGTVADLADRMAAALATDGLWGAPCGPATAGEGRARPTVPALWARPLRPPTGAELPWPPPPTPSAPGRPEWWRVLGTTLVGLFAVVGAIAVAGAAVLWMAVASYGSNK</sequence>
<protein>
    <recommendedName>
        <fullName evidence="2">Guanylate kinase-like domain-containing protein</fullName>
    </recommendedName>
</protein>
<gene>
    <name evidence="3" type="ORF">PO878_13485</name>
</gene>